<feature type="compositionally biased region" description="Polar residues" evidence="1">
    <location>
        <begin position="204"/>
        <end position="224"/>
    </location>
</feature>
<feature type="region of interest" description="Disordered" evidence="1">
    <location>
        <begin position="709"/>
        <end position="794"/>
    </location>
</feature>
<organism evidence="2 3">
    <name type="scientific">Coniochaeta pulveracea</name>
    <dbReference type="NCBI Taxonomy" id="177199"/>
    <lineage>
        <taxon>Eukaryota</taxon>
        <taxon>Fungi</taxon>
        <taxon>Dikarya</taxon>
        <taxon>Ascomycota</taxon>
        <taxon>Pezizomycotina</taxon>
        <taxon>Sordariomycetes</taxon>
        <taxon>Sordariomycetidae</taxon>
        <taxon>Coniochaetales</taxon>
        <taxon>Coniochaetaceae</taxon>
        <taxon>Coniochaeta</taxon>
    </lineage>
</organism>
<evidence type="ECO:0000313" key="3">
    <source>
        <dbReference type="Proteomes" id="UP000275385"/>
    </source>
</evidence>
<comment type="caution">
    <text evidence="2">The sequence shown here is derived from an EMBL/GenBank/DDBJ whole genome shotgun (WGS) entry which is preliminary data.</text>
</comment>
<sequence length="1461" mass="157970">MDIATAKDDEEIRHDGASTASPQSSSKLATSPSAFLSFSDHTFTPLSMDDDTNSEPYSEDGATGDSIRIGAKSAFGMRSSPHRDINGGMTAAIRTATRPTRPKSAGRGAAGKVMALVQSIDEHLHATTTAGPPQYELITPKATESQPTPSTPTRASPRRSRQSSPSHSCTKRKSLRAQDYQQSSESPSPKLAPQNTRALHHHTQQASARGPSSTRAESPTTGPFGSTPVAAQLNQTSPVSSILRPRPIALTSAASKVFSSPAIATTDAERVRTASTCSVPICHPTPDVNPRSRAGSCRGNIAALEATAEQFALTDSIEDAIRQAHEELKRSDSRRSSILRANSERADSDDESSPLSRQISRLSSRQNSILGTNSLARLGGYSPAAYVLTPTHSISNASSKYRSLSKRSSIAMMKSPTGVSVADANMDISEEAGNGENFPTFLSRHGSTSVRSIVSSKMSLAEIAETEPPMTLTQQALDDADRAAAAGQDSEDEDTIRASAHQHIPQEDEVADVTAEDMETPHANEVQQPLMQNDFFNLPTSPVLQVHQPDDNRYRHYDSYDRHQEGQEQGRPLTSGSGGTYDQAENAFGDFDGVHYAPESVGDRETNERQHEQAQAQELMQEPGDTEQQPSRQPQDKRQSRFLPTGVPAARPKSYFDAETGQQMLYYPARVPAMLNLPPKLSKNGNKLAARAKIRSQVLSALPQDSTQSRIWLPDPLDGLGDSSTSLPNPQAEDRSPSRASFVADSPEISQNGSVGAPSPSMGVMDGLPESRQREMRTPQRLKDANDRKSRMPAASELPAHLRASVFFDLPSDAPKIVVKDQSAIATLDSILDASASAPVSAFTDHAFAGKLGTEVYGLEKQNKRKSKMGGRPHHNRGTSSTTNLTVLEPKKRASFLSLLNPGWKSTENLGVEHRRNTMAGGESGMGPGLSANSSKNDSANLDYGLFSPNTKANEADPAEEPEKEDSESEEDNEDDNVVIPDGPPTTLLAELQLRKQRNKLRTRPVQSVYPNGVHSTLLELDTVAQVEREMRKQKKVNLAWEDPALNQDLIQEEDDEEVPLALLAAAKAAAAAKGVSRSTLDLTAVMDEVHRPLGLMERREMEENEPLSRRRDRLQGRAPPETINLETMQKRMTTLNLVNGVTGMKSQSRLNLLLPGQGGVSSEIGTPTPGEEMEAEGETLAERRKRLHGETPLPLARPVSRAFSSELLSQFGGDESEGKGKGKGKAVLPGQQPEEGETLGQRRRRLQAEREARQREMGSGWTASNPQLRGPYNGGTDGNQRISRRLSMADILADHPLEGPEGTMDPRKKEQMQREMEAERVQREQEARMAHLRAQMPQSLPAASVGAYSGAFRGSRYNDDGTGGRFVSGSGRSLTGQGLGYGVSNGRPGLQPRMSTMPAAYGVPAQSVYGYGGGMAGIPSSYGVMPGPAAAYDGMYNGYGVPPAQQVDMVERWRQSIMPN</sequence>
<feature type="compositionally biased region" description="Polar residues" evidence="1">
    <location>
        <begin position="179"/>
        <end position="197"/>
    </location>
</feature>
<dbReference type="EMBL" id="QVQW01000027">
    <property type="protein sequence ID" value="RKU44789.1"/>
    <property type="molecule type" value="Genomic_DNA"/>
</dbReference>
<feature type="compositionally biased region" description="Basic and acidic residues" evidence="1">
    <location>
        <begin position="601"/>
        <end position="612"/>
    </location>
</feature>
<reference evidence="2 3" key="1">
    <citation type="submission" date="2018-08" db="EMBL/GenBank/DDBJ databases">
        <title>Draft genome of the lignicolous fungus Coniochaeta pulveracea.</title>
        <authorList>
            <person name="Borstlap C.J."/>
            <person name="De Witt R.N."/>
            <person name="Botha A."/>
            <person name="Volschenk H."/>
        </authorList>
    </citation>
    <scope>NUCLEOTIDE SEQUENCE [LARGE SCALE GENOMIC DNA]</scope>
    <source>
        <strain evidence="2 3">CAB683</strain>
    </source>
</reference>
<feature type="region of interest" description="Disordered" evidence="1">
    <location>
        <begin position="327"/>
        <end position="364"/>
    </location>
</feature>
<feature type="compositionally biased region" description="Basic and acidic residues" evidence="1">
    <location>
        <begin position="769"/>
        <end position="790"/>
    </location>
</feature>
<feature type="region of interest" description="Disordered" evidence="1">
    <location>
        <begin position="917"/>
        <end position="985"/>
    </location>
</feature>
<dbReference type="OrthoDB" id="5288142at2759"/>
<feature type="compositionally biased region" description="Basic and acidic residues" evidence="1">
    <location>
        <begin position="1099"/>
        <end position="1116"/>
    </location>
</feature>
<feature type="region of interest" description="Disordered" evidence="1">
    <location>
        <begin position="1099"/>
        <end position="1119"/>
    </location>
</feature>
<feature type="compositionally biased region" description="Basic residues" evidence="1">
    <location>
        <begin position="863"/>
        <end position="877"/>
    </location>
</feature>
<feature type="compositionally biased region" description="Low complexity" evidence="1">
    <location>
        <begin position="353"/>
        <end position="364"/>
    </location>
</feature>
<accession>A0A420YA79</accession>
<feature type="compositionally biased region" description="Low complexity" evidence="1">
    <location>
        <begin position="145"/>
        <end position="155"/>
    </location>
</feature>
<feature type="compositionally biased region" description="Polar residues" evidence="1">
    <location>
        <begin position="18"/>
        <end position="45"/>
    </location>
</feature>
<feature type="compositionally biased region" description="Acidic residues" evidence="1">
    <location>
        <begin position="957"/>
        <end position="977"/>
    </location>
</feature>
<feature type="compositionally biased region" description="Basic and acidic residues" evidence="1">
    <location>
        <begin position="1"/>
        <end position="16"/>
    </location>
</feature>
<feature type="region of interest" description="Disordered" evidence="1">
    <location>
        <begin position="862"/>
        <end position="886"/>
    </location>
</feature>
<keyword evidence="3" id="KW-1185">Reference proteome</keyword>
<proteinExistence type="predicted"/>
<feature type="region of interest" description="Disordered" evidence="1">
    <location>
        <begin position="1"/>
        <end position="70"/>
    </location>
</feature>
<feature type="region of interest" description="Disordered" evidence="1">
    <location>
        <begin position="1211"/>
        <end position="1275"/>
    </location>
</feature>
<feature type="region of interest" description="Disordered" evidence="1">
    <location>
        <begin position="479"/>
        <end position="507"/>
    </location>
</feature>
<evidence type="ECO:0000313" key="2">
    <source>
        <dbReference type="EMBL" id="RKU44789.1"/>
    </source>
</evidence>
<dbReference type="Proteomes" id="UP000275385">
    <property type="component" value="Unassembled WGS sequence"/>
</dbReference>
<feature type="compositionally biased region" description="Polar residues" evidence="1">
    <location>
        <begin position="931"/>
        <end position="940"/>
    </location>
</feature>
<gene>
    <name evidence="2" type="ORF">DL546_007282</name>
</gene>
<feature type="region of interest" description="Disordered" evidence="1">
    <location>
        <begin position="562"/>
        <end position="656"/>
    </location>
</feature>
<protein>
    <submittedName>
        <fullName evidence="2">Uncharacterized protein</fullName>
    </submittedName>
</protein>
<evidence type="ECO:0000256" key="1">
    <source>
        <dbReference type="SAM" id="MobiDB-lite"/>
    </source>
</evidence>
<feature type="region of interest" description="Disordered" evidence="1">
    <location>
        <begin position="124"/>
        <end position="231"/>
    </location>
</feature>
<feature type="region of interest" description="Disordered" evidence="1">
    <location>
        <begin position="1156"/>
        <end position="1180"/>
    </location>
</feature>
<dbReference type="STRING" id="177199.A0A420YA79"/>
<name>A0A420YA79_9PEZI</name>
<feature type="compositionally biased region" description="Basic and acidic residues" evidence="1">
    <location>
        <begin position="1247"/>
        <end position="1257"/>
    </location>
</feature>